<dbReference type="AlphaFoldDB" id="A0AAN8TZL6"/>
<comment type="caution">
    <text evidence="1">The sequence shown here is derived from an EMBL/GenBank/DDBJ whole genome shotgun (WGS) entry which is preliminary data.</text>
</comment>
<protein>
    <submittedName>
        <fullName evidence="1">Uncharacterized protein</fullName>
    </submittedName>
</protein>
<evidence type="ECO:0000313" key="1">
    <source>
        <dbReference type="EMBL" id="KAK6793922.1"/>
    </source>
</evidence>
<keyword evidence="2" id="KW-1185">Reference proteome</keyword>
<evidence type="ECO:0000313" key="2">
    <source>
        <dbReference type="Proteomes" id="UP001371456"/>
    </source>
</evidence>
<dbReference type="EMBL" id="JBANQN010000003">
    <property type="protein sequence ID" value="KAK6793922.1"/>
    <property type="molecule type" value="Genomic_DNA"/>
</dbReference>
<gene>
    <name evidence="1" type="ORF">RDI58_007375</name>
</gene>
<proteinExistence type="predicted"/>
<reference evidence="1 2" key="1">
    <citation type="submission" date="2024-02" db="EMBL/GenBank/DDBJ databases">
        <title>de novo genome assembly of Solanum bulbocastanum strain 11H21.</title>
        <authorList>
            <person name="Hosaka A.J."/>
        </authorList>
    </citation>
    <scope>NUCLEOTIDE SEQUENCE [LARGE SCALE GENOMIC DNA]</scope>
    <source>
        <tissue evidence="1">Young leaves</tissue>
    </source>
</reference>
<name>A0AAN8TZL6_SOLBU</name>
<accession>A0AAN8TZL6</accession>
<sequence>MKSCSIKGFIYMMDYMKNSIIAFDLRAENFRVIGLGNDIFEKIFNYDLIEVKDKIALMDCCGSFTSENDL</sequence>
<organism evidence="1 2">
    <name type="scientific">Solanum bulbocastanum</name>
    <name type="common">Wild potato</name>
    <dbReference type="NCBI Taxonomy" id="147425"/>
    <lineage>
        <taxon>Eukaryota</taxon>
        <taxon>Viridiplantae</taxon>
        <taxon>Streptophyta</taxon>
        <taxon>Embryophyta</taxon>
        <taxon>Tracheophyta</taxon>
        <taxon>Spermatophyta</taxon>
        <taxon>Magnoliopsida</taxon>
        <taxon>eudicotyledons</taxon>
        <taxon>Gunneridae</taxon>
        <taxon>Pentapetalae</taxon>
        <taxon>asterids</taxon>
        <taxon>lamiids</taxon>
        <taxon>Solanales</taxon>
        <taxon>Solanaceae</taxon>
        <taxon>Solanoideae</taxon>
        <taxon>Solaneae</taxon>
        <taxon>Solanum</taxon>
    </lineage>
</organism>
<dbReference type="Proteomes" id="UP001371456">
    <property type="component" value="Unassembled WGS sequence"/>
</dbReference>